<comment type="function">
    <text evidence="1">Needed for flagellar regrowth and assembly.</text>
</comment>
<evidence type="ECO:0000313" key="11">
    <source>
        <dbReference type="EMBL" id="PLR96143.1"/>
    </source>
</evidence>
<dbReference type="InterPro" id="IPR051472">
    <property type="entry name" value="T3SS_Stator/FliH"/>
</dbReference>
<dbReference type="AlphaFoldDB" id="A0A2N5GP01"/>
<dbReference type="Pfam" id="PF02108">
    <property type="entry name" value="FliH"/>
    <property type="match status" value="1"/>
</dbReference>
<evidence type="ECO:0000256" key="1">
    <source>
        <dbReference type="ARBA" id="ARBA00003041"/>
    </source>
</evidence>
<proteinExistence type="inferred from homology"/>
<keyword evidence="10" id="KW-0966">Cell projection</keyword>
<dbReference type="InterPro" id="IPR022524">
    <property type="entry name" value="FliH_Bacilli"/>
</dbReference>
<keyword evidence="6" id="KW-1006">Bacterial flagellum protein export</keyword>
<keyword evidence="10" id="KW-0969">Cilium</keyword>
<evidence type="ECO:0000256" key="3">
    <source>
        <dbReference type="ARBA" id="ARBA00022448"/>
    </source>
</evidence>
<dbReference type="GO" id="GO:0015031">
    <property type="term" value="P:protein transport"/>
    <property type="evidence" value="ECO:0007669"/>
    <property type="project" value="UniProtKB-KW"/>
</dbReference>
<dbReference type="GO" id="GO:0005829">
    <property type="term" value="C:cytosol"/>
    <property type="evidence" value="ECO:0007669"/>
    <property type="project" value="TreeGrafter"/>
</dbReference>
<dbReference type="OrthoDB" id="19020at2"/>
<dbReference type="Proteomes" id="UP000234951">
    <property type="component" value="Unassembled WGS sequence"/>
</dbReference>
<evidence type="ECO:0000256" key="2">
    <source>
        <dbReference type="ARBA" id="ARBA00006602"/>
    </source>
</evidence>
<comment type="caution">
    <text evidence="10">The sequence shown here is derived from an EMBL/GenBank/DDBJ whole genome shotgun (WGS) entry which is preliminary data.</text>
</comment>
<evidence type="ECO:0000313" key="12">
    <source>
        <dbReference type="Proteomes" id="UP000234951"/>
    </source>
</evidence>
<reference evidence="11 13" key="2">
    <citation type="submission" date="2017-12" db="EMBL/GenBank/DDBJ databases">
        <title>Comparative Functional Genomics of Dry Heat Resistant strains isolated from the Viking Spacecraft.</title>
        <authorList>
            <person name="Seuylemezian A."/>
            <person name="Cooper K."/>
            <person name="Vaishampayan P."/>
        </authorList>
    </citation>
    <scope>NUCLEOTIDE SEQUENCE [LARGE SCALE GENOMIC DNA]</scope>
    <source>
        <strain evidence="11 13">ATCC 29669</strain>
    </source>
</reference>
<feature type="domain" description="Flagellar assembly protein FliH/Type III secretion system HrpE" evidence="9">
    <location>
        <begin position="119"/>
        <end position="238"/>
    </location>
</feature>
<comment type="similarity">
    <text evidence="2">Belongs to the FliH family.</text>
</comment>
<keyword evidence="8" id="KW-0175">Coiled coil</keyword>
<keyword evidence="4" id="KW-1005">Bacterial flagellum biogenesis</keyword>
<dbReference type="EMBL" id="PGVD01000033">
    <property type="protein sequence ID" value="PLR96143.1"/>
    <property type="molecule type" value="Genomic_DNA"/>
</dbReference>
<evidence type="ECO:0000256" key="8">
    <source>
        <dbReference type="SAM" id="Coils"/>
    </source>
</evidence>
<keyword evidence="3" id="KW-0813">Transport</keyword>
<evidence type="ECO:0000256" key="7">
    <source>
        <dbReference type="NCBIfam" id="TIGR03825"/>
    </source>
</evidence>
<reference evidence="10 12" key="1">
    <citation type="submission" date="2017-11" db="EMBL/GenBank/DDBJ databases">
        <title>Comparitive Functional Genomics of Dry Heat Resistant strains isolated from the Viking Spacecraft.</title>
        <authorList>
            <person name="Seuylemezian A."/>
            <person name="Cooper K."/>
            <person name="Vaishampayan P."/>
        </authorList>
    </citation>
    <scope>NUCLEOTIDE SEQUENCE [LARGE SCALE GENOMIC DNA]</scope>
    <source>
        <strain evidence="10 12">M4.6</strain>
    </source>
</reference>
<evidence type="ECO:0000256" key="6">
    <source>
        <dbReference type="ARBA" id="ARBA00023225"/>
    </source>
</evidence>
<evidence type="ECO:0000259" key="9">
    <source>
        <dbReference type="Pfam" id="PF02108"/>
    </source>
</evidence>
<keyword evidence="5" id="KW-0653">Protein transport</keyword>
<protein>
    <recommendedName>
        <fullName evidence="7">Flagellar assembly protein FliH</fullName>
    </recommendedName>
</protein>
<evidence type="ECO:0000313" key="13">
    <source>
        <dbReference type="Proteomes" id="UP000235114"/>
    </source>
</evidence>
<gene>
    <name evidence="10" type="primary">fliH</name>
    <name evidence="10" type="ORF">CU635_07845</name>
    <name evidence="11" type="ORF">CVD25_12160</name>
</gene>
<accession>A0A2N5GP01</accession>
<evidence type="ECO:0000256" key="5">
    <source>
        <dbReference type="ARBA" id="ARBA00022927"/>
    </source>
</evidence>
<keyword evidence="13" id="KW-1185">Reference proteome</keyword>
<evidence type="ECO:0000313" key="10">
    <source>
        <dbReference type="EMBL" id="PLR84211.1"/>
    </source>
</evidence>
<dbReference type="InterPro" id="IPR018035">
    <property type="entry name" value="Flagellar_FliH/T3SS_HrpE"/>
</dbReference>
<organism evidence="10 12">
    <name type="scientific">Bacillus canaveralius</name>
    <dbReference type="NCBI Taxonomy" id="1403243"/>
    <lineage>
        <taxon>Bacteria</taxon>
        <taxon>Bacillati</taxon>
        <taxon>Bacillota</taxon>
        <taxon>Bacilli</taxon>
        <taxon>Bacillales</taxon>
        <taxon>Bacillaceae</taxon>
        <taxon>Bacillus</taxon>
    </lineage>
</organism>
<sequence length="252" mass="28701">MSRLIKSHRTAELNEKKVISIRTLNRSEQGIILAPDTAIEAEKRALLANAAEQAQKLLAAARAEARFIQEEMDKQKNDWQEEKQLITEQAVQQGYEQGLRDGREKGFAEYRESIHFAAELVEASKADYQQRVESSERTILELGIKVAEKILGKTISDHEEEFIGIVKQAVKQARDARDVELHVNPLHYQNLLSHKDELLALFPKETNFYIFPDDDLSEESCLIESANGRMDASVDSQLLEVKQKLVELLESE</sequence>
<dbReference type="GO" id="GO:0044781">
    <property type="term" value="P:bacterial-type flagellum organization"/>
    <property type="evidence" value="ECO:0007669"/>
    <property type="project" value="UniProtKB-KW"/>
</dbReference>
<dbReference type="NCBIfam" id="TIGR03825">
    <property type="entry name" value="FliH_bacil"/>
    <property type="match status" value="1"/>
</dbReference>
<dbReference type="PANTHER" id="PTHR34982">
    <property type="entry name" value="YOP PROTEINS TRANSLOCATION PROTEIN L"/>
    <property type="match status" value="1"/>
</dbReference>
<feature type="coiled-coil region" evidence="8">
    <location>
        <begin position="44"/>
        <end position="89"/>
    </location>
</feature>
<name>A0A2N5GP01_9BACI</name>
<evidence type="ECO:0000256" key="4">
    <source>
        <dbReference type="ARBA" id="ARBA00022795"/>
    </source>
</evidence>
<dbReference type="Proteomes" id="UP000235114">
    <property type="component" value="Unassembled WGS sequence"/>
</dbReference>
<dbReference type="EMBL" id="PGVA01000014">
    <property type="protein sequence ID" value="PLR84211.1"/>
    <property type="molecule type" value="Genomic_DNA"/>
</dbReference>
<dbReference type="PANTHER" id="PTHR34982:SF1">
    <property type="entry name" value="FLAGELLAR ASSEMBLY PROTEIN FLIH"/>
    <property type="match status" value="1"/>
</dbReference>
<keyword evidence="10" id="KW-0282">Flagellum</keyword>